<sequence>MRDKNKQLMKRNYDHKQELVKVSHREEEMKSAEVYSNLGSTIFLVFLAGGTFFMAYREQVIKDFCRSSSFLLRFVPAASQFFKFALDEATEDKLSDYPNEGKPGLLVEHVCLSPKFPRRNRNLEVRINATEPSTKKTVHEQEVATGTSDAVKKTPLSPAISS</sequence>
<keyword evidence="4" id="KW-1185">Reference proteome</keyword>
<dbReference type="EMBL" id="BKCP01001447">
    <property type="protein sequence ID" value="GER27025.1"/>
    <property type="molecule type" value="Genomic_DNA"/>
</dbReference>
<comment type="caution">
    <text evidence="3">The sequence shown here is derived from an EMBL/GenBank/DDBJ whole genome shotgun (WGS) entry which is preliminary data.</text>
</comment>
<evidence type="ECO:0000256" key="2">
    <source>
        <dbReference type="SAM" id="Phobius"/>
    </source>
</evidence>
<proteinExistence type="predicted"/>
<gene>
    <name evidence="3" type="ORF">STAS_02702</name>
</gene>
<dbReference type="AlphaFoldDB" id="A0A5A7P2G3"/>
<accession>A0A5A7P2G3</accession>
<feature type="transmembrane region" description="Helical" evidence="2">
    <location>
        <begin position="34"/>
        <end position="56"/>
    </location>
</feature>
<reference evidence="4" key="1">
    <citation type="journal article" date="2019" name="Curr. Biol.">
        <title>Genome Sequence of Striga asiatica Provides Insight into the Evolution of Plant Parasitism.</title>
        <authorList>
            <person name="Yoshida S."/>
            <person name="Kim S."/>
            <person name="Wafula E.K."/>
            <person name="Tanskanen J."/>
            <person name="Kim Y.M."/>
            <person name="Honaas L."/>
            <person name="Yang Z."/>
            <person name="Spallek T."/>
            <person name="Conn C.E."/>
            <person name="Ichihashi Y."/>
            <person name="Cheong K."/>
            <person name="Cui S."/>
            <person name="Der J.P."/>
            <person name="Gundlach H."/>
            <person name="Jiao Y."/>
            <person name="Hori C."/>
            <person name="Ishida J.K."/>
            <person name="Kasahara H."/>
            <person name="Kiba T."/>
            <person name="Kim M.S."/>
            <person name="Koo N."/>
            <person name="Laohavisit A."/>
            <person name="Lee Y.H."/>
            <person name="Lumba S."/>
            <person name="McCourt P."/>
            <person name="Mortimer J.C."/>
            <person name="Mutuku J.M."/>
            <person name="Nomura T."/>
            <person name="Sasaki-Sekimoto Y."/>
            <person name="Seto Y."/>
            <person name="Wang Y."/>
            <person name="Wakatake T."/>
            <person name="Sakakibara H."/>
            <person name="Demura T."/>
            <person name="Yamaguchi S."/>
            <person name="Yoneyama K."/>
            <person name="Manabe R.I."/>
            <person name="Nelson D.C."/>
            <person name="Schulman A.H."/>
            <person name="Timko M.P."/>
            <person name="dePamphilis C.W."/>
            <person name="Choi D."/>
            <person name="Shirasu K."/>
        </authorList>
    </citation>
    <scope>NUCLEOTIDE SEQUENCE [LARGE SCALE GENOMIC DNA]</scope>
    <source>
        <strain evidence="4">cv. UVA1</strain>
    </source>
</reference>
<name>A0A5A7P2G3_STRAF</name>
<feature type="compositionally biased region" description="Basic and acidic residues" evidence="1">
    <location>
        <begin position="133"/>
        <end position="142"/>
    </location>
</feature>
<organism evidence="3 4">
    <name type="scientific">Striga asiatica</name>
    <name type="common">Asiatic witchweed</name>
    <name type="synonym">Buchnera asiatica</name>
    <dbReference type="NCBI Taxonomy" id="4170"/>
    <lineage>
        <taxon>Eukaryota</taxon>
        <taxon>Viridiplantae</taxon>
        <taxon>Streptophyta</taxon>
        <taxon>Embryophyta</taxon>
        <taxon>Tracheophyta</taxon>
        <taxon>Spermatophyta</taxon>
        <taxon>Magnoliopsida</taxon>
        <taxon>eudicotyledons</taxon>
        <taxon>Gunneridae</taxon>
        <taxon>Pentapetalae</taxon>
        <taxon>asterids</taxon>
        <taxon>lamiids</taxon>
        <taxon>Lamiales</taxon>
        <taxon>Orobanchaceae</taxon>
        <taxon>Buchnereae</taxon>
        <taxon>Striga</taxon>
    </lineage>
</organism>
<feature type="region of interest" description="Disordered" evidence="1">
    <location>
        <begin position="131"/>
        <end position="162"/>
    </location>
</feature>
<keyword evidence="2" id="KW-0472">Membrane</keyword>
<keyword evidence="2" id="KW-0812">Transmembrane</keyword>
<evidence type="ECO:0000313" key="4">
    <source>
        <dbReference type="Proteomes" id="UP000325081"/>
    </source>
</evidence>
<keyword evidence="2" id="KW-1133">Transmembrane helix</keyword>
<protein>
    <submittedName>
        <fullName evidence="3">Virulence factor Mce family protein</fullName>
    </submittedName>
</protein>
<evidence type="ECO:0000256" key="1">
    <source>
        <dbReference type="SAM" id="MobiDB-lite"/>
    </source>
</evidence>
<dbReference type="Proteomes" id="UP000325081">
    <property type="component" value="Unassembled WGS sequence"/>
</dbReference>
<evidence type="ECO:0000313" key="3">
    <source>
        <dbReference type="EMBL" id="GER27025.1"/>
    </source>
</evidence>